<organism evidence="2 3">
    <name type="scientific">Agrobacterium tumefaciens</name>
    <dbReference type="NCBI Taxonomy" id="358"/>
    <lineage>
        <taxon>Bacteria</taxon>
        <taxon>Pseudomonadati</taxon>
        <taxon>Pseudomonadota</taxon>
        <taxon>Alphaproteobacteria</taxon>
        <taxon>Hyphomicrobiales</taxon>
        <taxon>Rhizobiaceae</taxon>
        <taxon>Rhizobium/Agrobacterium group</taxon>
        <taxon>Agrobacterium</taxon>
        <taxon>Agrobacterium tumefaciens complex</taxon>
    </lineage>
</organism>
<comment type="caution">
    <text evidence="2">The sequence shown here is derived from an EMBL/GenBank/DDBJ whole genome shotgun (WGS) entry which is preliminary data.</text>
</comment>
<evidence type="ECO:0000313" key="2">
    <source>
        <dbReference type="EMBL" id="OCJ32729.1"/>
    </source>
</evidence>
<reference evidence="2 3" key="1">
    <citation type="journal article" date="2016" name="PeerJ">
        <title>Gall-ID: tools for genotyping gall-causing phytopathogenic bacteria.</title>
        <authorList>
            <person name="Davis E.W.II."/>
            <person name="Weisberg A.J."/>
            <person name="Tabima J.F."/>
            <person name="Grunwald N.J."/>
            <person name="Chang J.H."/>
        </authorList>
    </citation>
    <scope>NUCLEOTIDE SEQUENCE [LARGE SCALE GENOMIC DNA]</scope>
    <source>
        <strain evidence="2 3">N2/73</strain>
    </source>
</reference>
<feature type="signal peptide" evidence="1">
    <location>
        <begin position="1"/>
        <end position="24"/>
    </location>
</feature>
<dbReference type="EMBL" id="LXKT01000029">
    <property type="protein sequence ID" value="OCJ32729.1"/>
    <property type="molecule type" value="Genomic_DNA"/>
</dbReference>
<evidence type="ECO:0000256" key="1">
    <source>
        <dbReference type="SAM" id="SignalP"/>
    </source>
</evidence>
<name>A0AB36EBY8_AGRTU</name>
<protein>
    <submittedName>
        <fullName evidence="2">Uncharacterized protein</fullName>
    </submittedName>
</protein>
<dbReference type="AlphaFoldDB" id="A0AB36EBY8"/>
<proteinExistence type="predicted"/>
<accession>A0AB36EBY8</accession>
<dbReference type="RefSeq" id="WP_065689055.1">
    <property type="nucleotide sequence ID" value="NZ_LXKT01000029.1"/>
</dbReference>
<dbReference type="Proteomes" id="UP000093451">
    <property type="component" value="Unassembled WGS sequence"/>
</dbReference>
<gene>
    <name evidence="2" type="ORF">A6U91_21330</name>
</gene>
<keyword evidence="1" id="KW-0732">Signal</keyword>
<feature type="chain" id="PRO_5044261456" evidence="1">
    <location>
        <begin position="25"/>
        <end position="118"/>
    </location>
</feature>
<sequence length="118" mass="12699">MNRVSKLAAAAILSSISFAGVSYAADSVGMNLAPELEKTLTTFNQPFNIEYTNDYSASDSDNRNPNAVPLPAAEVQKLQAAIESNKALARRLVRRGAILDDIVNAQQAADGSVTFWLR</sequence>
<evidence type="ECO:0000313" key="3">
    <source>
        <dbReference type="Proteomes" id="UP000093451"/>
    </source>
</evidence>